<dbReference type="Gene3D" id="1.10.443.10">
    <property type="entry name" value="Intergrase catalytic core"/>
    <property type="match status" value="1"/>
</dbReference>
<name>B3T952_9ARCH</name>
<dbReference type="InterPro" id="IPR031857">
    <property type="entry name" value="Integrase_SSV1_C"/>
</dbReference>
<dbReference type="GO" id="GO:0006310">
    <property type="term" value="P:DNA recombination"/>
    <property type="evidence" value="ECO:0007669"/>
    <property type="project" value="InterPro"/>
</dbReference>
<evidence type="ECO:0000259" key="1">
    <source>
        <dbReference type="Pfam" id="PF16795"/>
    </source>
</evidence>
<dbReference type="GO" id="GO:0015074">
    <property type="term" value="P:DNA integration"/>
    <property type="evidence" value="ECO:0007669"/>
    <property type="project" value="InterPro"/>
</dbReference>
<sequence>MSADPAYKKWLYDNKHPLYARSIINHSSRVSNLIFSDEFVLLTNNSKKQNDMRVMGNLCRYHDIKYDTNLHEQFTAWLKKKEIKWNVTTNRNNYHIASQILLSDVLSSIDNLPLKYKIFGLFVLTTGLRTEESIMAFNNHSKICCDGVMELFWDRKTKKSNAVFCHPKIHNKITTTINKSGIKRHMNSSILGCELRYLRKLNYTINATKIDSSLAEFMQGRRGNVSQRHYFLPIMSQHKKKWIKIWKNILLTYQYQN</sequence>
<evidence type="ECO:0000313" key="2">
    <source>
        <dbReference type="EMBL" id="ABZ09111.1"/>
    </source>
</evidence>
<feature type="domain" description="Integrase SSV1 C-terminal" evidence="1">
    <location>
        <begin position="116"/>
        <end position="244"/>
    </location>
</feature>
<gene>
    <name evidence="2" type="ORF">ALOHA_HF4000APKG6D9ctg2g16</name>
</gene>
<accession>B3T952</accession>
<proteinExistence type="predicted"/>
<reference evidence="2" key="1">
    <citation type="journal article" date="2008" name="ISME J.">
        <title>Genomic patterns of recombination, clonal divergence and environment in marine microbial populations.</title>
        <authorList>
            <person name="Konstantinidis K.T."/>
            <person name="Delong E.F."/>
        </authorList>
    </citation>
    <scope>NUCLEOTIDE SEQUENCE</scope>
</reference>
<organism evidence="2">
    <name type="scientific">uncultured marine crenarchaeote HF4000_APKG6D9</name>
    <dbReference type="NCBI Taxonomy" id="455597"/>
    <lineage>
        <taxon>Archaea</taxon>
        <taxon>Nitrososphaerota</taxon>
        <taxon>Nitrososphaeria</taxon>
        <taxon>Nitrosopumilales</taxon>
        <taxon>environmental samples</taxon>
    </lineage>
</organism>
<dbReference type="EMBL" id="EU016644">
    <property type="protein sequence ID" value="ABZ09111.1"/>
    <property type="molecule type" value="Genomic_DNA"/>
</dbReference>
<protein>
    <recommendedName>
        <fullName evidence="1">Integrase SSV1 C-terminal domain-containing protein</fullName>
    </recommendedName>
</protein>
<dbReference type="Pfam" id="PF16795">
    <property type="entry name" value="Phage_integr_3"/>
    <property type="match status" value="1"/>
</dbReference>
<dbReference type="GO" id="GO:0003677">
    <property type="term" value="F:DNA binding"/>
    <property type="evidence" value="ECO:0007669"/>
    <property type="project" value="InterPro"/>
</dbReference>
<dbReference type="InterPro" id="IPR013762">
    <property type="entry name" value="Integrase-like_cat_sf"/>
</dbReference>
<dbReference type="AlphaFoldDB" id="B3T952"/>